<evidence type="ECO:0000256" key="5">
    <source>
        <dbReference type="ARBA" id="ARBA00022475"/>
    </source>
</evidence>
<keyword evidence="10 23" id="KW-0812">Transmembrane</keyword>
<evidence type="ECO:0000256" key="14">
    <source>
        <dbReference type="ARBA" id="ARBA00022777"/>
    </source>
</evidence>
<dbReference type="Pfam" id="PF08263">
    <property type="entry name" value="LRRNT_2"/>
    <property type="match status" value="1"/>
</dbReference>
<evidence type="ECO:0000256" key="9">
    <source>
        <dbReference type="ARBA" id="ARBA00022679"/>
    </source>
</evidence>
<dbReference type="Gene3D" id="1.10.510.10">
    <property type="entry name" value="Transferase(Phosphotransferase) domain 1"/>
    <property type="match status" value="1"/>
</dbReference>
<keyword evidence="19" id="KW-0325">Glycoprotein</keyword>
<dbReference type="SUPFAM" id="SSF56112">
    <property type="entry name" value="Protein kinase-like (PK-like)"/>
    <property type="match status" value="1"/>
</dbReference>
<evidence type="ECO:0000256" key="22">
    <source>
        <dbReference type="PROSITE-ProRule" id="PRU10141"/>
    </source>
</evidence>
<dbReference type="GO" id="GO:0006952">
    <property type="term" value="P:defense response"/>
    <property type="evidence" value="ECO:0007669"/>
    <property type="project" value="UniProtKB-ARBA"/>
</dbReference>
<evidence type="ECO:0000256" key="10">
    <source>
        <dbReference type="ARBA" id="ARBA00022692"/>
    </source>
</evidence>
<accession>A0A022R7P0</accession>
<evidence type="ECO:0000256" key="13">
    <source>
        <dbReference type="ARBA" id="ARBA00022741"/>
    </source>
</evidence>
<dbReference type="InterPro" id="IPR011009">
    <property type="entry name" value="Kinase-like_dom_sf"/>
</dbReference>
<comment type="catalytic activity">
    <reaction evidence="21">
        <text>L-seryl-[protein] + ATP = O-phospho-L-seryl-[protein] + ADP + H(+)</text>
        <dbReference type="Rhea" id="RHEA:17989"/>
        <dbReference type="Rhea" id="RHEA-COMP:9863"/>
        <dbReference type="Rhea" id="RHEA-COMP:11604"/>
        <dbReference type="ChEBI" id="CHEBI:15378"/>
        <dbReference type="ChEBI" id="CHEBI:29999"/>
        <dbReference type="ChEBI" id="CHEBI:30616"/>
        <dbReference type="ChEBI" id="CHEBI:83421"/>
        <dbReference type="ChEBI" id="CHEBI:456216"/>
        <dbReference type="EC" id="2.7.11.1"/>
    </reaction>
</comment>
<evidence type="ECO:0000313" key="26">
    <source>
        <dbReference type="EMBL" id="EYU34890.1"/>
    </source>
</evidence>
<evidence type="ECO:0000256" key="3">
    <source>
        <dbReference type="ARBA" id="ARBA00009592"/>
    </source>
</evidence>
<dbReference type="AlphaFoldDB" id="A0A022R7P0"/>
<dbReference type="GO" id="GO:0005886">
    <property type="term" value="C:plasma membrane"/>
    <property type="evidence" value="ECO:0007669"/>
    <property type="project" value="UniProtKB-SubCell"/>
</dbReference>
<organism evidence="26 27">
    <name type="scientific">Erythranthe guttata</name>
    <name type="common">Yellow monkey flower</name>
    <name type="synonym">Mimulus guttatus</name>
    <dbReference type="NCBI Taxonomy" id="4155"/>
    <lineage>
        <taxon>Eukaryota</taxon>
        <taxon>Viridiplantae</taxon>
        <taxon>Streptophyta</taxon>
        <taxon>Embryophyta</taxon>
        <taxon>Tracheophyta</taxon>
        <taxon>Spermatophyta</taxon>
        <taxon>Magnoliopsida</taxon>
        <taxon>eudicotyledons</taxon>
        <taxon>Gunneridae</taxon>
        <taxon>Pentapetalae</taxon>
        <taxon>asterids</taxon>
        <taxon>lamiids</taxon>
        <taxon>Lamiales</taxon>
        <taxon>Phrymaceae</taxon>
        <taxon>Erythranthe</taxon>
    </lineage>
</organism>
<keyword evidence="11 24" id="KW-0732">Signal</keyword>
<sequence length="997" mass="109133">MAKSINSIFSFLIIFSCLALHTPSTFSSNNQTDLLSLLAMRKAIDVDPNGALNSWNQTTNFCRWNGITCGRRHPDRVVAINLGSEGLIGSLSPHIGNLSFLRIISLGNNSFNGRIPQEIGLLRRLEYIEFSNNSFLGSIPKNMSQCKSLVYLNLINNNLSGNIPPEIGLLYNLQSLYLGKNTFSGHIPQTIGNLTSLGAISLRLCGLIGEIPESFSRFRRLSFLQLAQNNLIGTIPPSLFNISSIVFFGVDINRLQGSIPSNVGLTLPNMRGLHLGENQFSGHIPISLSNASSLVELLLADNHFSGPIPRFGELSNLRYLFVAGNIIEDDISFVSSLTNCTNIQGIDVGDNPFVIGSITNTIANFSSHLEKLGIYFTQIVGKIPSEIGSLVGLKHLRLSNNNLEVPIPLSIGRLFNLHILELGGNRLTSHIPPVFGNLTLLYSLSLERNNFSGTIPKSLANCTNMQMLDLSINNFDGPIPQEILISTVCILLDLSHNALTNSIPLEFGSLRNLEVLDLSNNKLSGLIPRSLGTCVSLEGVYLYDNLFEGQIPNELSSLMGLTDLDLSRNNLSGSIPSFLGDLDLQNLNLSFNSFQGRVPTTGVFKNTSTISLEGNNELCGGILELDLPPCTSSSVSSKKKNLSTPLKIGIPVAGVAAILCFVLFIYKRRTPDKNMPCVPSFTGIPFLRLSYADLLKATSGFAENNLVGFGRFGSVYRGILEDGPTIIAVKVLNLVVKGASKSFMAECNALRNIRHRNLVKILSVCESIDFQGNDFKALVYEFKAKGSLDKWLYYINSEQEEGEGRNLDVIERLGIAIDVAHALEYLHCGTDSIIIHGDLKPSNILLDEDMTACVGDFGLSKITSSIPESSSTIGIRGTFGYVPPEYGMSNSVSTKGDVYSYGILVMEMFTNRRPTDDSLSENGNLHNFVNAALPNRVMEIVDPFIRMGPHMIDNSNLEDCMCSIMRIGVSCSKELPRERMLMSDVVRELHRIQKELS</sequence>
<gene>
    <name evidence="26" type="ORF">MIMGU_mgv1a025800mg</name>
</gene>
<reference evidence="26 27" key="1">
    <citation type="journal article" date="2013" name="Proc. Natl. Acad. Sci. U.S.A.">
        <title>Fine-scale variation in meiotic recombination in Mimulus inferred from population shotgun sequencing.</title>
        <authorList>
            <person name="Hellsten U."/>
            <person name="Wright K.M."/>
            <person name="Jenkins J."/>
            <person name="Shu S."/>
            <person name="Yuan Y."/>
            <person name="Wessler S.R."/>
            <person name="Schmutz J."/>
            <person name="Willis J.H."/>
            <person name="Rokhsar D.S."/>
        </authorList>
    </citation>
    <scope>NUCLEOTIDE SEQUENCE [LARGE SCALE GENOMIC DNA]</scope>
    <source>
        <strain evidence="27">cv. DUN x IM62</strain>
    </source>
</reference>
<evidence type="ECO:0000256" key="23">
    <source>
        <dbReference type="SAM" id="Phobius"/>
    </source>
</evidence>
<dbReference type="Pfam" id="PF13855">
    <property type="entry name" value="LRR_8"/>
    <property type="match status" value="1"/>
</dbReference>
<feature type="domain" description="Protein kinase" evidence="25">
    <location>
        <begin position="701"/>
        <end position="993"/>
    </location>
</feature>
<evidence type="ECO:0000256" key="6">
    <source>
        <dbReference type="ARBA" id="ARBA00022527"/>
    </source>
</evidence>
<dbReference type="Gene3D" id="3.80.10.10">
    <property type="entry name" value="Ribonuclease Inhibitor"/>
    <property type="match status" value="3"/>
</dbReference>
<dbReference type="PRINTS" id="PR00019">
    <property type="entry name" value="LEURICHRPT"/>
</dbReference>
<dbReference type="GO" id="GO:0051707">
    <property type="term" value="P:response to other organism"/>
    <property type="evidence" value="ECO:0007669"/>
    <property type="project" value="UniProtKB-ARBA"/>
</dbReference>
<evidence type="ECO:0000259" key="25">
    <source>
        <dbReference type="PROSITE" id="PS50011"/>
    </source>
</evidence>
<keyword evidence="18" id="KW-0675">Receptor</keyword>
<dbReference type="FunFam" id="3.80.10.10:FF:000275">
    <property type="entry name" value="Leucine-rich repeat receptor-like protein kinase"/>
    <property type="match status" value="1"/>
</dbReference>
<evidence type="ECO:0000256" key="1">
    <source>
        <dbReference type="ARBA" id="ARBA00004251"/>
    </source>
</evidence>
<dbReference type="GO" id="GO:0005524">
    <property type="term" value="F:ATP binding"/>
    <property type="evidence" value="ECO:0007669"/>
    <property type="project" value="UniProtKB-UniRule"/>
</dbReference>
<dbReference type="GO" id="GO:0004674">
    <property type="term" value="F:protein serine/threonine kinase activity"/>
    <property type="evidence" value="ECO:0007669"/>
    <property type="project" value="UniProtKB-KW"/>
</dbReference>
<dbReference type="OrthoDB" id="4062651at2759"/>
<dbReference type="FunFam" id="3.80.10.10:FF:000288">
    <property type="entry name" value="LRR receptor-like serine/threonine-protein kinase EFR"/>
    <property type="match status" value="1"/>
</dbReference>
<dbReference type="PANTHER" id="PTHR27008">
    <property type="entry name" value="OS04G0122200 PROTEIN"/>
    <property type="match status" value="1"/>
</dbReference>
<dbReference type="InterPro" id="IPR003591">
    <property type="entry name" value="Leu-rich_rpt_typical-subtyp"/>
</dbReference>
<evidence type="ECO:0000256" key="12">
    <source>
        <dbReference type="ARBA" id="ARBA00022737"/>
    </source>
</evidence>
<comment type="subcellular location">
    <subcellularLocation>
        <location evidence="1">Cell membrane</location>
        <topology evidence="1">Single-pass type I membrane protein</topology>
    </subcellularLocation>
</comment>
<dbReference type="KEGG" id="egt:105960734"/>
<evidence type="ECO:0000256" key="17">
    <source>
        <dbReference type="ARBA" id="ARBA00023136"/>
    </source>
</evidence>
<keyword evidence="27" id="KW-1185">Reference proteome</keyword>
<feature type="transmembrane region" description="Helical" evidence="23">
    <location>
        <begin position="648"/>
        <end position="666"/>
    </location>
</feature>
<dbReference type="EC" id="2.7.11.1" evidence="4"/>
<dbReference type="SMART" id="SM00369">
    <property type="entry name" value="LRR_TYP"/>
    <property type="match status" value="8"/>
</dbReference>
<comment type="similarity">
    <text evidence="3">Belongs to the RLP family.</text>
</comment>
<dbReference type="SMART" id="SM00220">
    <property type="entry name" value="S_TKc"/>
    <property type="match status" value="1"/>
</dbReference>
<keyword evidence="12" id="KW-0677">Repeat</keyword>
<keyword evidence="5" id="KW-1003">Cell membrane</keyword>
<dbReference type="Pfam" id="PF07714">
    <property type="entry name" value="PK_Tyr_Ser-Thr"/>
    <property type="match status" value="1"/>
</dbReference>
<name>A0A022R7P0_ERYGU</name>
<dbReference type="PhylomeDB" id="A0A022R7P0"/>
<evidence type="ECO:0000256" key="16">
    <source>
        <dbReference type="ARBA" id="ARBA00022989"/>
    </source>
</evidence>
<feature type="chain" id="PRO_5001507871" description="non-specific serine/threonine protein kinase" evidence="24">
    <location>
        <begin position="28"/>
        <end position="997"/>
    </location>
</feature>
<dbReference type="Gene3D" id="3.30.200.20">
    <property type="entry name" value="Phosphorylase Kinase, domain 1"/>
    <property type="match status" value="1"/>
</dbReference>
<dbReference type="FunFam" id="3.30.200.20:FF:000432">
    <property type="entry name" value="LRR receptor-like serine/threonine-protein kinase EFR"/>
    <property type="match status" value="1"/>
</dbReference>
<dbReference type="EMBL" id="KI630653">
    <property type="protein sequence ID" value="EYU34890.1"/>
    <property type="molecule type" value="Genomic_DNA"/>
</dbReference>
<dbReference type="InterPro" id="IPR017441">
    <property type="entry name" value="Protein_kinase_ATP_BS"/>
</dbReference>
<dbReference type="InterPro" id="IPR051809">
    <property type="entry name" value="Plant_receptor-like_S/T_kinase"/>
</dbReference>
<dbReference type="PROSITE" id="PS00107">
    <property type="entry name" value="PROTEIN_KINASE_ATP"/>
    <property type="match status" value="1"/>
</dbReference>
<evidence type="ECO:0000256" key="24">
    <source>
        <dbReference type="SAM" id="SignalP"/>
    </source>
</evidence>
<dbReference type="InterPro" id="IPR032675">
    <property type="entry name" value="LRR_dom_sf"/>
</dbReference>
<keyword evidence="13 22" id="KW-0547">Nucleotide-binding</keyword>
<evidence type="ECO:0000256" key="15">
    <source>
        <dbReference type="ARBA" id="ARBA00022840"/>
    </source>
</evidence>
<comment type="similarity">
    <text evidence="2">Belongs to the protein kinase superfamily. Ser/Thr protein kinase family.</text>
</comment>
<dbReference type="SUPFAM" id="SSF52058">
    <property type="entry name" value="L domain-like"/>
    <property type="match status" value="2"/>
</dbReference>
<evidence type="ECO:0000256" key="19">
    <source>
        <dbReference type="ARBA" id="ARBA00023180"/>
    </source>
</evidence>
<proteinExistence type="inferred from homology"/>
<dbReference type="OMA" id="HTLGECL"/>
<feature type="signal peptide" evidence="24">
    <location>
        <begin position="1"/>
        <end position="27"/>
    </location>
</feature>
<dbReference type="Pfam" id="PF00560">
    <property type="entry name" value="LRR_1"/>
    <property type="match status" value="7"/>
</dbReference>
<keyword evidence="16 23" id="KW-1133">Transmembrane helix</keyword>
<keyword evidence="6" id="KW-0723">Serine/threonine-protein kinase</keyword>
<keyword evidence="15 22" id="KW-0067">ATP-binding</keyword>
<dbReference type="InterPro" id="IPR013210">
    <property type="entry name" value="LRR_N_plant-typ"/>
</dbReference>
<evidence type="ECO:0000256" key="20">
    <source>
        <dbReference type="ARBA" id="ARBA00047899"/>
    </source>
</evidence>
<dbReference type="InterPro" id="IPR001245">
    <property type="entry name" value="Ser-Thr/Tyr_kinase_cat_dom"/>
</dbReference>
<dbReference type="InterPro" id="IPR000719">
    <property type="entry name" value="Prot_kinase_dom"/>
</dbReference>
<keyword evidence="17 23" id="KW-0472">Membrane</keyword>
<dbReference type="PROSITE" id="PS51257">
    <property type="entry name" value="PROKAR_LIPOPROTEIN"/>
    <property type="match status" value="1"/>
</dbReference>
<evidence type="ECO:0000256" key="7">
    <source>
        <dbReference type="ARBA" id="ARBA00022553"/>
    </source>
</evidence>
<evidence type="ECO:0000313" key="27">
    <source>
        <dbReference type="Proteomes" id="UP000030748"/>
    </source>
</evidence>
<protein>
    <recommendedName>
        <fullName evidence="4">non-specific serine/threonine protein kinase</fullName>
        <ecNumber evidence="4">2.7.11.1</ecNumber>
    </recommendedName>
</protein>
<dbReference type="PROSITE" id="PS00108">
    <property type="entry name" value="PROTEIN_KINASE_ST"/>
    <property type="match status" value="1"/>
</dbReference>
<dbReference type="InterPro" id="IPR008271">
    <property type="entry name" value="Ser/Thr_kinase_AS"/>
</dbReference>
<dbReference type="eggNOG" id="ENOG502QPYS">
    <property type="taxonomic scope" value="Eukaryota"/>
</dbReference>
<dbReference type="PROSITE" id="PS51450">
    <property type="entry name" value="LRR"/>
    <property type="match status" value="2"/>
</dbReference>
<keyword evidence="8" id="KW-0433">Leucine-rich repeat</keyword>
<evidence type="ECO:0000256" key="8">
    <source>
        <dbReference type="ARBA" id="ARBA00022614"/>
    </source>
</evidence>
<evidence type="ECO:0000256" key="2">
    <source>
        <dbReference type="ARBA" id="ARBA00008684"/>
    </source>
</evidence>
<evidence type="ECO:0000256" key="18">
    <source>
        <dbReference type="ARBA" id="ARBA00023170"/>
    </source>
</evidence>
<dbReference type="Proteomes" id="UP000030748">
    <property type="component" value="Unassembled WGS sequence"/>
</dbReference>
<keyword evidence="7" id="KW-0597">Phosphoprotein</keyword>
<dbReference type="FunFam" id="3.80.10.10:FF:001158">
    <property type="entry name" value="Leucine-rich repeat protein kinase family protein"/>
    <property type="match status" value="1"/>
</dbReference>
<keyword evidence="14" id="KW-0418">Kinase</keyword>
<dbReference type="PANTHER" id="PTHR27008:SF596">
    <property type="entry name" value="OS02G0215500 PROTEIN"/>
    <property type="match status" value="1"/>
</dbReference>
<dbReference type="FunFam" id="1.10.510.10:FF:000358">
    <property type="entry name" value="Putative leucine-rich repeat receptor-like serine/threonine-protein kinase"/>
    <property type="match status" value="1"/>
</dbReference>
<dbReference type="STRING" id="4155.A0A022R7P0"/>
<feature type="binding site" evidence="22">
    <location>
        <position position="737"/>
    </location>
    <ligand>
        <name>ATP</name>
        <dbReference type="ChEBI" id="CHEBI:30616"/>
    </ligand>
</feature>
<dbReference type="PROSITE" id="PS50011">
    <property type="entry name" value="PROTEIN_KINASE_DOM"/>
    <property type="match status" value="1"/>
</dbReference>
<dbReference type="InterPro" id="IPR001611">
    <property type="entry name" value="Leu-rich_rpt"/>
</dbReference>
<comment type="catalytic activity">
    <reaction evidence="20">
        <text>L-threonyl-[protein] + ATP = O-phospho-L-threonyl-[protein] + ADP + H(+)</text>
        <dbReference type="Rhea" id="RHEA:46608"/>
        <dbReference type="Rhea" id="RHEA-COMP:11060"/>
        <dbReference type="Rhea" id="RHEA-COMP:11605"/>
        <dbReference type="ChEBI" id="CHEBI:15378"/>
        <dbReference type="ChEBI" id="CHEBI:30013"/>
        <dbReference type="ChEBI" id="CHEBI:30616"/>
        <dbReference type="ChEBI" id="CHEBI:61977"/>
        <dbReference type="ChEBI" id="CHEBI:456216"/>
        <dbReference type="EC" id="2.7.11.1"/>
    </reaction>
</comment>
<evidence type="ECO:0000256" key="11">
    <source>
        <dbReference type="ARBA" id="ARBA00022729"/>
    </source>
</evidence>
<evidence type="ECO:0000256" key="4">
    <source>
        <dbReference type="ARBA" id="ARBA00012513"/>
    </source>
</evidence>
<evidence type="ECO:0000256" key="21">
    <source>
        <dbReference type="ARBA" id="ARBA00048679"/>
    </source>
</evidence>
<keyword evidence="9" id="KW-0808">Transferase</keyword>